<evidence type="ECO:0000313" key="2">
    <source>
        <dbReference type="EMBL" id="MCC0175800.1"/>
    </source>
</evidence>
<comment type="caution">
    <text evidence="2">The sequence shown here is derived from an EMBL/GenBank/DDBJ whole genome shotgun (WGS) entry which is preliminary data.</text>
</comment>
<dbReference type="AlphaFoldDB" id="A0A964BLW9"/>
<dbReference type="PANTHER" id="PTHR10098:SF112">
    <property type="entry name" value="SLR0380 PROTEIN"/>
    <property type="match status" value="1"/>
</dbReference>
<dbReference type="InterPro" id="IPR024983">
    <property type="entry name" value="CHAT_dom"/>
</dbReference>
<name>A0A964BLW9_9CYAN</name>
<evidence type="ECO:0000313" key="3">
    <source>
        <dbReference type="Proteomes" id="UP000729733"/>
    </source>
</evidence>
<evidence type="ECO:0000259" key="1">
    <source>
        <dbReference type="Pfam" id="PF12770"/>
    </source>
</evidence>
<organism evidence="2 3">
    <name type="scientific">Waterburya agarophytonicola KI4</name>
    <dbReference type="NCBI Taxonomy" id="2874699"/>
    <lineage>
        <taxon>Bacteria</taxon>
        <taxon>Bacillati</taxon>
        <taxon>Cyanobacteriota</taxon>
        <taxon>Cyanophyceae</taxon>
        <taxon>Pleurocapsales</taxon>
        <taxon>Hyellaceae</taxon>
        <taxon>Waterburya</taxon>
        <taxon>Waterburya agarophytonicola</taxon>
    </lineage>
</organism>
<dbReference type="SUPFAM" id="SSF48452">
    <property type="entry name" value="TPR-like"/>
    <property type="match status" value="1"/>
</dbReference>
<dbReference type="Pfam" id="PF12770">
    <property type="entry name" value="CHAT"/>
    <property type="match status" value="1"/>
</dbReference>
<dbReference type="InterPro" id="IPR019734">
    <property type="entry name" value="TPR_rpt"/>
</dbReference>
<dbReference type="EMBL" id="JADWDC010000003">
    <property type="protein sequence ID" value="MCC0175800.1"/>
    <property type="molecule type" value="Genomic_DNA"/>
</dbReference>
<dbReference type="SMART" id="SM00028">
    <property type="entry name" value="TPR"/>
    <property type="match status" value="3"/>
</dbReference>
<dbReference type="Proteomes" id="UP000729733">
    <property type="component" value="Unassembled WGS sequence"/>
</dbReference>
<dbReference type="Gene3D" id="1.25.40.10">
    <property type="entry name" value="Tetratricopeptide repeat domain"/>
    <property type="match status" value="2"/>
</dbReference>
<dbReference type="PANTHER" id="PTHR10098">
    <property type="entry name" value="RAPSYN-RELATED"/>
    <property type="match status" value="1"/>
</dbReference>
<dbReference type="InterPro" id="IPR011990">
    <property type="entry name" value="TPR-like_helical_dom_sf"/>
</dbReference>
<reference evidence="2" key="1">
    <citation type="journal article" date="2021" name="Antonie Van Leeuwenhoek">
        <title>Draft genome and description of Waterburya agarophytonicola gen. nov. sp. nov. (Pleurocapsales, Cyanobacteria): a seaweed symbiont.</title>
        <authorList>
            <person name="Bonthond G."/>
            <person name="Shalygin S."/>
            <person name="Bayer T."/>
            <person name="Weinberger F."/>
        </authorList>
    </citation>
    <scope>NUCLEOTIDE SEQUENCE</scope>
    <source>
        <strain evidence="2">KI4</strain>
    </source>
</reference>
<keyword evidence="3" id="KW-1185">Reference proteome</keyword>
<sequence>MKSWWRFLIILMLGLTLSFISSHSLTAEVLPHQLVRQAQEYYQQGEFNRSIKLLEQAHQLYQRRGKYLQQAQILSLSSLAQQQVGNWDLAQKNIVDSFSLLESVASSNNKTQVSAQIWNTKGHFEFARGNHRLALEHWQQAEELYRKTGDRLGIAGSLLDIAQILSKMGFYPRSCDSVLKAFNYSDYDCQDLTPSQISKAIAEIKKEPEPWQVEGLNIISNSLLLQGKLSQAETFVRGSEAINSSFSHPSSLTEAKIWLSWANIHKAIALRNKEIDNLAGFSFHNGKAIKYYQKLIDYRASSKIARTYQLPAQLNLLSLFVVTQQWSKAQKLVSQIQLDSNASPSKRNLYAEIKFALDLERLKQNRVPIEYTWQDIGDLYLEIIQQAQKAGDLRAQSYGLGYLGSLHTRQNLNLDTTPQQLIQKALNLVQQVHAPEIAYRWQWKLGQIYTRNHQKELAISSYQTSLATLADLRKDTASLSREIQFDFYEQIEPIYREYANLLLNSESVTDEDLETVIETIESLQLAELDNYFQDACTTFDSQSIDRLDGDTAVIYTLILPDRLEVIMVMNDTLDSHPHKLFRHHTELIAQRELEKTIRQLRQYITEPDRTNEVRGLSAQLYDVLIRPFAEDLATQKPHNLVFVLDTIMQNIPMSVLYDGEEYLLEKYAIALTPGLRMLNPQKSAENSSFLAGGITQTLEVGERKFPALNFVSTELNIFKQNKSQILINDHFTPDSLLEQINLTSASHIHIATHGQFSSDPNQAFLLMWQKLLTIEDFSNILLRRNKIVSVPIDLLVLSACDTASGDRRAALGLAGIAVRSGALSTLGTLWQVNDASTAALMQSFYQQLKKGSSKAEALRLAQLELWQKLDKDWQVPAFWSAYVMLGNWQ</sequence>
<feature type="domain" description="CHAT" evidence="1">
    <location>
        <begin position="617"/>
        <end position="887"/>
    </location>
</feature>
<gene>
    <name evidence="2" type="ORF">I4641_02240</name>
</gene>
<accession>A0A964BLW9</accession>
<proteinExistence type="predicted"/>
<dbReference type="RefSeq" id="WP_229638798.1">
    <property type="nucleotide sequence ID" value="NZ_JADWDC010000003.1"/>
</dbReference>
<protein>
    <submittedName>
        <fullName evidence="2">CHAT domain-containing protein</fullName>
    </submittedName>
</protein>